<dbReference type="GO" id="GO:0004252">
    <property type="term" value="F:serine-type endopeptidase activity"/>
    <property type="evidence" value="ECO:0007669"/>
    <property type="project" value="InterPro"/>
</dbReference>
<dbReference type="PRINTS" id="PR00722">
    <property type="entry name" value="CHYMOTRYPSIN"/>
</dbReference>
<reference evidence="12 14" key="1">
    <citation type="journal article" date="2014" name="BMC Genomics">
        <title>Genome sequence of Anopheles sinensis provides insight into genetics basis of mosquito competence for malaria parasites.</title>
        <authorList>
            <person name="Zhou D."/>
            <person name="Zhang D."/>
            <person name="Ding G."/>
            <person name="Shi L."/>
            <person name="Hou Q."/>
            <person name="Ye Y."/>
            <person name="Xu Y."/>
            <person name="Zhou H."/>
            <person name="Xiong C."/>
            <person name="Li S."/>
            <person name="Yu J."/>
            <person name="Hong S."/>
            <person name="Yu X."/>
            <person name="Zou P."/>
            <person name="Chen C."/>
            <person name="Chang X."/>
            <person name="Wang W."/>
            <person name="Lv Y."/>
            <person name="Sun Y."/>
            <person name="Ma L."/>
            <person name="Shen B."/>
            <person name="Zhu C."/>
        </authorList>
    </citation>
    <scope>NUCLEOTIDE SEQUENCE [LARGE SCALE GENOMIC DNA]</scope>
</reference>
<reference evidence="13" key="2">
    <citation type="submission" date="2020-05" db="UniProtKB">
        <authorList>
            <consortium name="EnsemblMetazoa"/>
        </authorList>
    </citation>
    <scope>IDENTIFICATION</scope>
</reference>
<dbReference type="SMART" id="SM00020">
    <property type="entry name" value="Tryp_SPc"/>
    <property type="match status" value="1"/>
</dbReference>
<keyword evidence="14" id="KW-1185">Reference proteome</keyword>
<keyword evidence="2" id="KW-0964">Secreted</keyword>
<organism evidence="12">
    <name type="scientific">Anopheles sinensis</name>
    <name type="common">Mosquito</name>
    <dbReference type="NCBI Taxonomy" id="74873"/>
    <lineage>
        <taxon>Eukaryota</taxon>
        <taxon>Metazoa</taxon>
        <taxon>Ecdysozoa</taxon>
        <taxon>Arthropoda</taxon>
        <taxon>Hexapoda</taxon>
        <taxon>Insecta</taxon>
        <taxon>Pterygota</taxon>
        <taxon>Neoptera</taxon>
        <taxon>Endopterygota</taxon>
        <taxon>Diptera</taxon>
        <taxon>Nematocera</taxon>
        <taxon>Culicoidea</taxon>
        <taxon>Culicidae</taxon>
        <taxon>Anophelinae</taxon>
        <taxon>Anopheles</taxon>
    </lineage>
</organism>
<evidence type="ECO:0000256" key="10">
    <source>
        <dbReference type="SAM" id="SignalP"/>
    </source>
</evidence>
<keyword evidence="9" id="KW-0645">Protease</keyword>
<dbReference type="OMA" id="GYEWFCG"/>
<dbReference type="VEuPathDB" id="VectorBase:ASIC005664"/>
<dbReference type="AlphaFoldDB" id="A0A084VK21"/>
<evidence type="ECO:0000313" key="12">
    <source>
        <dbReference type="EMBL" id="KFB38315.1"/>
    </source>
</evidence>
<keyword evidence="4 10" id="KW-0732">Signal</keyword>
<dbReference type="GO" id="GO:0006508">
    <property type="term" value="P:proteolysis"/>
    <property type="evidence" value="ECO:0007669"/>
    <property type="project" value="UniProtKB-KW"/>
</dbReference>
<evidence type="ECO:0000313" key="14">
    <source>
        <dbReference type="Proteomes" id="UP000030765"/>
    </source>
</evidence>
<dbReference type="GO" id="GO:0045087">
    <property type="term" value="P:innate immune response"/>
    <property type="evidence" value="ECO:0007669"/>
    <property type="project" value="UniProtKB-KW"/>
</dbReference>
<dbReference type="SUPFAM" id="SSF50494">
    <property type="entry name" value="Trypsin-like serine proteases"/>
    <property type="match status" value="1"/>
</dbReference>
<keyword evidence="6" id="KW-1015">Disulfide bond</keyword>
<dbReference type="InterPro" id="IPR033116">
    <property type="entry name" value="TRYPSIN_SER"/>
</dbReference>
<dbReference type="CDD" id="cd00190">
    <property type="entry name" value="Tryp_SPc"/>
    <property type="match status" value="1"/>
</dbReference>
<dbReference type="Pfam" id="PF00089">
    <property type="entry name" value="Trypsin"/>
    <property type="match status" value="1"/>
</dbReference>
<protein>
    <submittedName>
        <fullName evidence="12">AGAP002842-PA-like protein</fullName>
    </submittedName>
</protein>
<dbReference type="InterPro" id="IPR018114">
    <property type="entry name" value="TRYPSIN_HIS"/>
</dbReference>
<evidence type="ECO:0000256" key="8">
    <source>
        <dbReference type="ARBA" id="ARBA00024195"/>
    </source>
</evidence>
<evidence type="ECO:0000259" key="11">
    <source>
        <dbReference type="PROSITE" id="PS50240"/>
    </source>
</evidence>
<keyword evidence="7" id="KW-0325">Glycoprotein</keyword>
<dbReference type="EMBL" id="ATLV01014049">
    <property type="status" value="NOT_ANNOTATED_CDS"/>
    <property type="molecule type" value="Genomic_DNA"/>
</dbReference>
<dbReference type="VEuPathDB" id="VectorBase:ASIS003962"/>
<keyword evidence="9" id="KW-0378">Hydrolase</keyword>
<feature type="chain" id="PRO_5001783754" evidence="10">
    <location>
        <begin position="29"/>
        <end position="303"/>
    </location>
</feature>
<evidence type="ECO:0000256" key="5">
    <source>
        <dbReference type="ARBA" id="ARBA00022859"/>
    </source>
</evidence>
<evidence type="ECO:0000256" key="7">
    <source>
        <dbReference type="ARBA" id="ARBA00023180"/>
    </source>
</evidence>
<dbReference type="OrthoDB" id="6357057at2759"/>
<comment type="subcellular location">
    <subcellularLocation>
        <location evidence="1">Secreted</location>
    </subcellularLocation>
</comment>
<dbReference type="InterPro" id="IPR001314">
    <property type="entry name" value="Peptidase_S1A"/>
</dbReference>
<dbReference type="EMBL" id="KE524932">
    <property type="protein sequence ID" value="KFB38315.1"/>
    <property type="molecule type" value="Genomic_DNA"/>
</dbReference>
<feature type="signal peptide" evidence="10">
    <location>
        <begin position="1"/>
        <end position="28"/>
    </location>
</feature>
<feature type="domain" description="Peptidase S1" evidence="11">
    <location>
        <begin position="29"/>
        <end position="296"/>
    </location>
</feature>
<evidence type="ECO:0000256" key="1">
    <source>
        <dbReference type="ARBA" id="ARBA00004613"/>
    </source>
</evidence>
<comment type="similarity">
    <text evidence="8">Belongs to the peptidase S1 family. CLIP subfamily.</text>
</comment>
<evidence type="ECO:0000256" key="3">
    <source>
        <dbReference type="ARBA" id="ARBA00022588"/>
    </source>
</evidence>
<gene>
    <name evidence="12" type="ORF">ZHAS_00005664</name>
</gene>
<dbReference type="PANTHER" id="PTHR24256">
    <property type="entry name" value="TRYPTASE-RELATED"/>
    <property type="match status" value="1"/>
</dbReference>
<dbReference type="PROSITE" id="PS00135">
    <property type="entry name" value="TRYPSIN_SER"/>
    <property type="match status" value="1"/>
</dbReference>
<evidence type="ECO:0000256" key="6">
    <source>
        <dbReference type="ARBA" id="ARBA00023157"/>
    </source>
</evidence>
<keyword evidence="5" id="KW-0391">Immunity</keyword>
<dbReference type="GO" id="GO:0005576">
    <property type="term" value="C:extracellular region"/>
    <property type="evidence" value="ECO:0007669"/>
    <property type="project" value="UniProtKB-SubCell"/>
</dbReference>
<dbReference type="InterPro" id="IPR001254">
    <property type="entry name" value="Trypsin_dom"/>
</dbReference>
<name>A0A084VK21_ANOSI</name>
<accession>A0A084VK21</accession>
<evidence type="ECO:0000313" key="13">
    <source>
        <dbReference type="EnsemblMetazoa" id="ASIC005664-PA"/>
    </source>
</evidence>
<dbReference type="PROSITE" id="PS50240">
    <property type="entry name" value="TRYPSIN_DOM"/>
    <property type="match status" value="1"/>
</dbReference>
<dbReference type="STRING" id="74873.A0A084VK21"/>
<evidence type="ECO:0000256" key="2">
    <source>
        <dbReference type="ARBA" id="ARBA00022525"/>
    </source>
</evidence>
<evidence type="ECO:0000256" key="9">
    <source>
        <dbReference type="RuleBase" id="RU363034"/>
    </source>
</evidence>
<dbReference type="Proteomes" id="UP000030765">
    <property type="component" value="Unassembled WGS sequence"/>
</dbReference>
<proteinExistence type="inferred from homology"/>
<dbReference type="InterPro" id="IPR009003">
    <property type="entry name" value="Peptidase_S1_PA"/>
</dbReference>
<dbReference type="EnsemblMetazoa" id="ASIC005664-RA">
    <property type="protein sequence ID" value="ASIC005664-PA"/>
    <property type="gene ID" value="ASIC005664"/>
</dbReference>
<sequence>MGSLRSTSSARLLVCLTICFELLTAVGAVIGGDNAPVGEFPHMALLGRPCSQPLRYSFTSDTGDCTEYDWFCGGSLISNRFVLTAAHCAHTEMQNPPTVVRLGEYDLNDGTEVPHQDFEVRAIVHHPGYNGIQTYNDIALVELDRTVTFSRFIQPACLWPHDTIPDEAPLIATGWGKVGHYDEPATILQCVGIPIVSNSRCNRLMMNLINRRLRNGILPSQLCAGDPLGGKDTCEGDSGGPLQLVTPHEEGTPEAGLCRYQIVGVTSNGGICGSANRPGIYTRVSAYVGWIEGVVWGKTPGAP</sequence>
<keyword evidence="3" id="KW-0399">Innate immunity</keyword>
<dbReference type="Gene3D" id="2.40.10.10">
    <property type="entry name" value="Trypsin-like serine proteases"/>
    <property type="match status" value="1"/>
</dbReference>
<dbReference type="InterPro" id="IPR051487">
    <property type="entry name" value="Ser/Thr_Proteases_Immune/Dev"/>
</dbReference>
<dbReference type="InterPro" id="IPR043504">
    <property type="entry name" value="Peptidase_S1_PA_chymotrypsin"/>
</dbReference>
<dbReference type="FunFam" id="2.40.10.10:FF:000028">
    <property type="entry name" value="Serine protease easter"/>
    <property type="match status" value="1"/>
</dbReference>
<evidence type="ECO:0000256" key="4">
    <source>
        <dbReference type="ARBA" id="ARBA00022729"/>
    </source>
</evidence>
<dbReference type="PROSITE" id="PS00134">
    <property type="entry name" value="TRYPSIN_HIS"/>
    <property type="match status" value="1"/>
</dbReference>
<keyword evidence="9" id="KW-0720">Serine protease</keyword>